<reference evidence="1" key="1">
    <citation type="submission" date="2018-05" db="EMBL/GenBank/DDBJ databases">
        <authorList>
            <person name="Lanie J.A."/>
            <person name="Ng W.-L."/>
            <person name="Kazmierczak K.M."/>
            <person name="Andrzejewski T.M."/>
            <person name="Davidsen T.M."/>
            <person name="Wayne K.J."/>
            <person name="Tettelin H."/>
            <person name="Glass J.I."/>
            <person name="Rusch D."/>
            <person name="Podicherti R."/>
            <person name="Tsui H.-C.T."/>
            <person name="Winkler M.E."/>
        </authorList>
    </citation>
    <scope>NUCLEOTIDE SEQUENCE</scope>
</reference>
<sequence length="26" mass="3074">AEQSQMLILSINQEAIKKHFYHIIDC</sequence>
<evidence type="ECO:0000313" key="1">
    <source>
        <dbReference type="EMBL" id="SVB46866.1"/>
    </source>
</evidence>
<protein>
    <submittedName>
        <fullName evidence="1">Uncharacterized protein</fullName>
    </submittedName>
</protein>
<dbReference type="AlphaFoldDB" id="A0A382E7T4"/>
<gene>
    <name evidence="1" type="ORF">METZ01_LOCUS199720</name>
</gene>
<organism evidence="1">
    <name type="scientific">marine metagenome</name>
    <dbReference type="NCBI Taxonomy" id="408172"/>
    <lineage>
        <taxon>unclassified sequences</taxon>
        <taxon>metagenomes</taxon>
        <taxon>ecological metagenomes</taxon>
    </lineage>
</organism>
<proteinExistence type="predicted"/>
<feature type="non-terminal residue" evidence="1">
    <location>
        <position position="1"/>
    </location>
</feature>
<accession>A0A382E7T4</accession>
<dbReference type="EMBL" id="UINC01043185">
    <property type="protein sequence ID" value="SVB46866.1"/>
    <property type="molecule type" value="Genomic_DNA"/>
</dbReference>
<name>A0A382E7T4_9ZZZZ</name>